<dbReference type="Proteomes" id="UP001212997">
    <property type="component" value="Unassembled WGS sequence"/>
</dbReference>
<feature type="compositionally biased region" description="Polar residues" evidence="1">
    <location>
        <begin position="588"/>
        <end position="602"/>
    </location>
</feature>
<protein>
    <recommendedName>
        <fullName evidence="3">FHA domain-containing protein</fullName>
    </recommendedName>
</protein>
<proteinExistence type="predicted"/>
<organism evidence="4 5">
    <name type="scientific">Meripilus lineatus</name>
    <dbReference type="NCBI Taxonomy" id="2056292"/>
    <lineage>
        <taxon>Eukaryota</taxon>
        <taxon>Fungi</taxon>
        <taxon>Dikarya</taxon>
        <taxon>Basidiomycota</taxon>
        <taxon>Agaricomycotina</taxon>
        <taxon>Agaricomycetes</taxon>
        <taxon>Polyporales</taxon>
        <taxon>Meripilaceae</taxon>
        <taxon>Meripilus</taxon>
    </lineage>
</organism>
<dbReference type="EMBL" id="JANAWD010000063">
    <property type="protein sequence ID" value="KAJ3488601.1"/>
    <property type="molecule type" value="Genomic_DNA"/>
</dbReference>
<keyword evidence="5" id="KW-1185">Reference proteome</keyword>
<feature type="region of interest" description="Disordered" evidence="1">
    <location>
        <begin position="376"/>
        <end position="411"/>
    </location>
</feature>
<evidence type="ECO:0000256" key="2">
    <source>
        <dbReference type="SAM" id="Phobius"/>
    </source>
</evidence>
<comment type="caution">
    <text evidence="4">The sequence shown here is derived from an EMBL/GenBank/DDBJ whole genome shotgun (WGS) entry which is preliminary data.</text>
</comment>
<evidence type="ECO:0000313" key="4">
    <source>
        <dbReference type="EMBL" id="KAJ3488601.1"/>
    </source>
</evidence>
<dbReference type="SUPFAM" id="SSF49879">
    <property type="entry name" value="SMAD/FHA domain"/>
    <property type="match status" value="1"/>
</dbReference>
<feature type="region of interest" description="Disordered" evidence="1">
    <location>
        <begin position="166"/>
        <end position="215"/>
    </location>
</feature>
<feature type="compositionally biased region" description="Polar residues" evidence="1">
    <location>
        <begin position="621"/>
        <end position="633"/>
    </location>
</feature>
<dbReference type="CDD" id="cd00060">
    <property type="entry name" value="FHA"/>
    <property type="match status" value="1"/>
</dbReference>
<evidence type="ECO:0000259" key="3">
    <source>
        <dbReference type="PROSITE" id="PS50006"/>
    </source>
</evidence>
<feature type="region of interest" description="Disordered" evidence="1">
    <location>
        <begin position="237"/>
        <end position="289"/>
    </location>
</feature>
<dbReference type="AlphaFoldDB" id="A0AAD5V8B1"/>
<name>A0AAD5V8B1_9APHY</name>
<evidence type="ECO:0000256" key="1">
    <source>
        <dbReference type="SAM" id="MobiDB-lite"/>
    </source>
</evidence>
<dbReference type="InterPro" id="IPR008984">
    <property type="entry name" value="SMAD_FHA_dom_sf"/>
</dbReference>
<feature type="compositionally biased region" description="Low complexity" evidence="1">
    <location>
        <begin position="187"/>
        <end position="197"/>
    </location>
</feature>
<dbReference type="InterPro" id="IPR000253">
    <property type="entry name" value="FHA_dom"/>
</dbReference>
<keyword evidence="2" id="KW-1133">Transmembrane helix</keyword>
<keyword evidence="2" id="KW-0472">Membrane</keyword>
<gene>
    <name evidence="4" type="ORF">NLI96_g2723</name>
</gene>
<evidence type="ECO:0000313" key="5">
    <source>
        <dbReference type="Proteomes" id="UP001212997"/>
    </source>
</evidence>
<feature type="region of interest" description="Disordered" evidence="1">
    <location>
        <begin position="588"/>
        <end position="646"/>
    </location>
</feature>
<dbReference type="PROSITE" id="PS50006">
    <property type="entry name" value="FHA_DOMAIN"/>
    <property type="match status" value="1"/>
</dbReference>
<sequence>MSAGTANRPQSVAPVSGISLIIDKGDGKQETLEFQKSRTRVVNIGRKSGHAKETYVVEDDKALFRCPVVSRKHAKITFTEYGNVYITDLGSHHGTHLLKPGDAVSRMVTPEVPNVLSDGDVITFGKTVGKEQSLVRPVSVRLKLQHVADPSSISSPDDAVHEVTIISDSSDDAAPKTSTGRYGVFLPSSEQTSSSSDSESDMEMSPPPPDTLKRPVCASSRVLANYLELTQALRGSRVPPMISPPMSPQRSWEDEDPEAEMDLEDGNSDVDAPHLASPPPSHLPEPSNLIGDFATPWPQVPFFPSLYSLPFPRVHVADAGASRNMNHSHPGSYRPSGGPMNVQMSNPPIMDPFDASRILHGHAPFPGDVSHYATPIALTAPGPLPIPATQDPSFHEREEEQPQSQSSTVPQIAPVEVDGASEPSQNYDAPTVPSPTAERAMDRSLIELIRVHTQPQRVKSRLDIVPEASERAPNLDLAALDETNEQDQQLSIIAASEEICTEIETPEKDAHEDGSVEGTSAFQQSICSIENTFSSGGVLGTTDLRKQAMEDITNEVAAIKSARAEVDELVVQLKAQIQAVCSVPTSAGTTDADFVQTSTSSPLKRKRDEVEDLDEPAPALPSTSEPRGVNVSTGIPEAASPSPKRRKTMKVLSAVAQTTAIAAIGAVAAWSALAFA</sequence>
<feature type="compositionally biased region" description="Acidic residues" evidence="1">
    <location>
        <begin position="253"/>
        <end position="268"/>
    </location>
</feature>
<dbReference type="Gene3D" id="2.60.200.20">
    <property type="match status" value="1"/>
</dbReference>
<feature type="region of interest" description="Disordered" evidence="1">
    <location>
        <begin position="418"/>
        <end position="437"/>
    </location>
</feature>
<keyword evidence="2" id="KW-0812">Transmembrane</keyword>
<feature type="transmembrane region" description="Helical" evidence="2">
    <location>
        <begin position="651"/>
        <end position="673"/>
    </location>
</feature>
<feature type="domain" description="FHA" evidence="3">
    <location>
        <begin position="42"/>
        <end position="97"/>
    </location>
</feature>
<accession>A0AAD5V8B1</accession>
<reference evidence="4" key="1">
    <citation type="submission" date="2022-07" db="EMBL/GenBank/DDBJ databases">
        <title>Genome Sequence of Physisporinus lineatus.</title>
        <authorList>
            <person name="Buettner E."/>
        </authorList>
    </citation>
    <scope>NUCLEOTIDE SEQUENCE</scope>
    <source>
        <strain evidence="4">VT162</strain>
    </source>
</reference>
<dbReference type="Pfam" id="PF00498">
    <property type="entry name" value="FHA"/>
    <property type="match status" value="1"/>
</dbReference>